<keyword evidence="4 7" id="KW-0812">Transmembrane</keyword>
<dbReference type="EMBL" id="JACCEW010000003">
    <property type="protein sequence ID" value="NYT37741.1"/>
    <property type="molecule type" value="Genomic_DNA"/>
</dbReference>
<dbReference type="Proteomes" id="UP000580517">
    <property type="component" value="Unassembled WGS sequence"/>
</dbReference>
<evidence type="ECO:0000256" key="2">
    <source>
        <dbReference type="ARBA" id="ARBA00005811"/>
    </source>
</evidence>
<dbReference type="AlphaFoldDB" id="A0A853FH20"/>
<accession>A0A853FH20</accession>
<dbReference type="OrthoDB" id="9798629at2"/>
<comment type="similarity">
    <text evidence="2 7">Belongs to the ExbD/TolR family.</text>
</comment>
<keyword evidence="3" id="KW-1003">Cell membrane</keyword>
<evidence type="ECO:0000256" key="6">
    <source>
        <dbReference type="ARBA" id="ARBA00023136"/>
    </source>
</evidence>
<evidence type="ECO:0000313" key="10">
    <source>
        <dbReference type="EMBL" id="NYT37741.1"/>
    </source>
</evidence>
<evidence type="ECO:0000256" key="4">
    <source>
        <dbReference type="ARBA" id="ARBA00022692"/>
    </source>
</evidence>
<evidence type="ECO:0000256" key="8">
    <source>
        <dbReference type="SAM" id="MobiDB-lite"/>
    </source>
</evidence>
<dbReference type="GO" id="GO:0022857">
    <property type="term" value="F:transmembrane transporter activity"/>
    <property type="evidence" value="ECO:0007669"/>
    <property type="project" value="InterPro"/>
</dbReference>
<dbReference type="PANTHER" id="PTHR30558:SF7">
    <property type="entry name" value="TOL-PAL SYSTEM PROTEIN TOLR"/>
    <property type="match status" value="1"/>
</dbReference>
<dbReference type="GO" id="GO:0005886">
    <property type="term" value="C:plasma membrane"/>
    <property type="evidence" value="ECO:0007669"/>
    <property type="project" value="UniProtKB-SubCell"/>
</dbReference>
<proteinExistence type="inferred from homology"/>
<feature type="transmembrane region" description="Helical" evidence="9">
    <location>
        <begin position="21"/>
        <end position="42"/>
    </location>
</feature>
<evidence type="ECO:0000256" key="5">
    <source>
        <dbReference type="ARBA" id="ARBA00022989"/>
    </source>
</evidence>
<keyword evidence="5 9" id="KW-1133">Transmembrane helix</keyword>
<evidence type="ECO:0000256" key="1">
    <source>
        <dbReference type="ARBA" id="ARBA00004162"/>
    </source>
</evidence>
<gene>
    <name evidence="10" type="ORF">H0A68_12715</name>
</gene>
<dbReference type="InterPro" id="IPR003400">
    <property type="entry name" value="ExbD"/>
</dbReference>
<evidence type="ECO:0000256" key="3">
    <source>
        <dbReference type="ARBA" id="ARBA00022475"/>
    </source>
</evidence>
<keyword evidence="7" id="KW-0813">Transport</keyword>
<evidence type="ECO:0000256" key="7">
    <source>
        <dbReference type="RuleBase" id="RU003879"/>
    </source>
</evidence>
<dbReference type="GO" id="GO:0015031">
    <property type="term" value="P:protein transport"/>
    <property type="evidence" value="ECO:0007669"/>
    <property type="project" value="UniProtKB-KW"/>
</dbReference>
<dbReference type="PANTHER" id="PTHR30558">
    <property type="entry name" value="EXBD MEMBRANE COMPONENT OF PMF-DRIVEN MACROMOLECULE IMPORT SYSTEM"/>
    <property type="match status" value="1"/>
</dbReference>
<keyword evidence="6 9" id="KW-0472">Membrane</keyword>
<comment type="subcellular location">
    <subcellularLocation>
        <location evidence="1">Cell membrane</location>
        <topology evidence="1">Single-pass membrane protein</topology>
    </subcellularLocation>
    <subcellularLocation>
        <location evidence="7">Cell membrane</location>
        <topology evidence="7">Single-pass type II membrane protein</topology>
    </subcellularLocation>
</comment>
<dbReference type="RefSeq" id="WP_129969670.1">
    <property type="nucleotide sequence ID" value="NZ_JACCEW010000003.1"/>
</dbReference>
<evidence type="ECO:0000313" key="11">
    <source>
        <dbReference type="Proteomes" id="UP000580517"/>
    </source>
</evidence>
<organism evidence="10 11">
    <name type="scientific">Allopusillimonas soli</name>
    <dbReference type="NCBI Taxonomy" id="659016"/>
    <lineage>
        <taxon>Bacteria</taxon>
        <taxon>Pseudomonadati</taxon>
        <taxon>Pseudomonadota</taxon>
        <taxon>Betaproteobacteria</taxon>
        <taxon>Burkholderiales</taxon>
        <taxon>Alcaligenaceae</taxon>
        <taxon>Allopusillimonas</taxon>
    </lineage>
</organism>
<name>A0A853FH20_9BURK</name>
<dbReference type="Gene3D" id="3.30.420.270">
    <property type="match status" value="1"/>
</dbReference>
<reference evidence="10 11" key="1">
    <citation type="submission" date="2020-07" db="EMBL/GenBank/DDBJ databases">
        <title>Taxonomic revisions and descriptions of new bacterial species based on genomic comparisons in the high-G+C-content subgroup of the family Alcaligenaceae.</title>
        <authorList>
            <person name="Szabo A."/>
            <person name="Felfoldi T."/>
        </authorList>
    </citation>
    <scope>NUCLEOTIDE SEQUENCE [LARGE SCALE GENOMIC DNA]</scope>
    <source>
        <strain evidence="10 11">DSM 25264</strain>
    </source>
</reference>
<comment type="caution">
    <text evidence="10">The sequence shown here is derived from an EMBL/GenBank/DDBJ whole genome shotgun (WGS) entry which is preliminary data.</text>
</comment>
<evidence type="ECO:0000256" key="9">
    <source>
        <dbReference type="SAM" id="Phobius"/>
    </source>
</evidence>
<keyword evidence="11" id="KW-1185">Reference proteome</keyword>
<sequence>MASVRGGRRGRGRRLNNEINVVPYIDVMLVLLVIFMVTAPMITPGLIELPTVGQASKIEVQPVEVQLDRDGAISVRVREAGAEFQPVDSANLVAELQSMTTPETPVVIAADGRVPYETVMKVMDELRGSGITRLGLLVDQNPEAASEAGTQDAAGNAGAASSQTAPQAGKPAGQR</sequence>
<feature type="region of interest" description="Disordered" evidence="8">
    <location>
        <begin position="142"/>
        <end position="175"/>
    </location>
</feature>
<dbReference type="Pfam" id="PF02472">
    <property type="entry name" value="ExbD"/>
    <property type="match status" value="1"/>
</dbReference>
<keyword evidence="7" id="KW-0653">Protein transport</keyword>
<protein>
    <submittedName>
        <fullName evidence="10">ExbD/TolR family protein</fullName>
    </submittedName>
</protein>